<evidence type="ECO:0000256" key="16">
    <source>
        <dbReference type="ARBA" id="ARBA00022989"/>
    </source>
</evidence>
<dbReference type="GO" id="GO:0016301">
    <property type="term" value="F:kinase activity"/>
    <property type="evidence" value="ECO:0007669"/>
    <property type="project" value="UniProtKB-KW"/>
</dbReference>
<comment type="similarity">
    <text evidence="3 21">Belongs to the bacterial diacylglycerol kinase family.</text>
</comment>
<dbReference type="RefSeq" id="WP_202085668.1">
    <property type="nucleotide sequence ID" value="NZ_JAERTZ010000025.1"/>
</dbReference>
<evidence type="ECO:0000256" key="1">
    <source>
        <dbReference type="ARBA" id="ARBA00001946"/>
    </source>
</evidence>
<evidence type="ECO:0000256" key="18">
    <source>
        <dbReference type="ARBA" id="ARBA00023136"/>
    </source>
</evidence>
<dbReference type="PANTHER" id="PTHR34299:SF1">
    <property type="entry name" value="DIACYLGLYCEROL KINASE"/>
    <property type="match status" value="1"/>
</dbReference>
<evidence type="ECO:0000256" key="12">
    <source>
        <dbReference type="ARBA" id="ARBA00022741"/>
    </source>
</evidence>
<evidence type="ECO:0000256" key="8">
    <source>
        <dbReference type="ARBA" id="ARBA00022519"/>
    </source>
</evidence>
<name>A0ABS1QT81_9GAMM</name>
<dbReference type="Gene3D" id="1.10.287.3610">
    <property type="match status" value="1"/>
</dbReference>
<keyword evidence="23" id="KW-1185">Reference proteome</keyword>
<dbReference type="Proteomes" id="UP000638570">
    <property type="component" value="Unassembled WGS sequence"/>
</dbReference>
<reference evidence="23" key="1">
    <citation type="submission" date="2021-01" db="EMBL/GenBank/DDBJ databases">
        <title>Genome public.</title>
        <authorList>
            <person name="Liu C."/>
            <person name="Sun Q."/>
        </authorList>
    </citation>
    <scope>NUCLEOTIDE SEQUENCE [LARGE SCALE GENOMIC DNA]</scope>
    <source>
        <strain evidence="23">CGMCC 1.18722</strain>
    </source>
</reference>
<dbReference type="EMBL" id="JAERTZ010000025">
    <property type="protein sequence ID" value="MBL1378050.1"/>
    <property type="molecule type" value="Genomic_DNA"/>
</dbReference>
<sequence length="122" mass="13130">MKPGKTGLTRIISAGGYSLQGLKSAYRNEAAFRQECWLAAVLLPLACWWDVGLVARVLLIGSLVLVLVVELLNSAVEAVVDRIGPEHHELAGRAKDMGSAAVLLALLLAALTWVLVFIDYAF</sequence>
<keyword evidence="8 21" id="KW-0997">Cell inner membrane</keyword>
<dbReference type="CDD" id="cd14264">
    <property type="entry name" value="DAGK_IM"/>
    <property type="match status" value="1"/>
</dbReference>
<evidence type="ECO:0000256" key="11">
    <source>
        <dbReference type="ARBA" id="ARBA00022723"/>
    </source>
</evidence>
<keyword evidence="16 21" id="KW-1133">Transmembrane helix</keyword>
<evidence type="ECO:0000256" key="10">
    <source>
        <dbReference type="ARBA" id="ARBA00022692"/>
    </source>
</evidence>
<dbReference type="PROSITE" id="PS01069">
    <property type="entry name" value="DAGK_PROKAR"/>
    <property type="match status" value="1"/>
</dbReference>
<evidence type="ECO:0000313" key="22">
    <source>
        <dbReference type="EMBL" id="MBL1378050.1"/>
    </source>
</evidence>
<keyword evidence="7" id="KW-0444">Lipid biosynthesis</keyword>
<comment type="subcellular location">
    <subcellularLocation>
        <location evidence="2 21">Cell inner membrane</location>
        <topology evidence="2 21">Multi-pass membrane protein</topology>
    </subcellularLocation>
</comment>
<keyword evidence="18 21" id="KW-0472">Membrane</keyword>
<comment type="caution">
    <text evidence="22">The sequence shown here is derived from an EMBL/GenBank/DDBJ whole genome shotgun (WGS) entry which is preliminary data.</text>
</comment>
<keyword evidence="17 21" id="KW-0443">Lipid metabolism</keyword>
<comment type="catalytic activity">
    <reaction evidence="21">
        <text>a 1,2-diacyl-sn-glycerol + ATP = a 1,2-diacyl-sn-glycero-3-phosphate + ADP + H(+)</text>
        <dbReference type="Rhea" id="RHEA:10272"/>
        <dbReference type="ChEBI" id="CHEBI:15378"/>
        <dbReference type="ChEBI" id="CHEBI:17815"/>
        <dbReference type="ChEBI" id="CHEBI:30616"/>
        <dbReference type="ChEBI" id="CHEBI:58608"/>
        <dbReference type="ChEBI" id="CHEBI:456216"/>
        <dbReference type="EC" id="2.7.1.107"/>
    </reaction>
</comment>
<feature type="transmembrane region" description="Helical" evidence="21">
    <location>
        <begin position="97"/>
        <end position="118"/>
    </location>
</feature>
<keyword evidence="20 21" id="KW-1208">Phospholipid metabolism</keyword>
<dbReference type="PANTHER" id="PTHR34299">
    <property type="entry name" value="DIACYLGLYCEROL KINASE"/>
    <property type="match status" value="1"/>
</dbReference>
<accession>A0ABS1QT81</accession>
<comment type="caution">
    <text evidence="21">Lacks conserved residue(s) required for the propagation of feature annotation.</text>
</comment>
<evidence type="ECO:0000256" key="14">
    <source>
        <dbReference type="ARBA" id="ARBA00022840"/>
    </source>
</evidence>
<evidence type="ECO:0000256" key="21">
    <source>
        <dbReference type="RuleBase" id="RU363065"/>
    </source>
</evidence>
<protein>
    <recommendedName>
        <fullName evidence="5 21">Diacylglycerol kinase</fullName>
        <ecNumber evidence="4 21">2.7.1.107</ecNumber>
    </recommendedName>
</protein>
<dbReference type="EC" id="2.7.1.107" evidence="4 21"/>
<evidence type="ECO:0000256" key="13">
    <source>
        <dbReference type="ARBA" id="ARBA00022777"/>
    </source>
</evidence>
<dbReference type="InterPro" id="IPR036945">
    <property type="entry name" value="DAGK_sf"/>
</dbReference>
<dbReference type="Pfam" id="PF01219">
    <property type="entry name" value="DAGK_prokar"/>
    <property type="match status" value="1"/>
</dbReference>
<keyword evidence="19" id="KW-0594">Phospholipid biosynthesis</keyword>
<keyword evidence="9 21" id="KW-0808">Transferase</keyword>
<comment type="function">
    <text evidence="21">Catalyzes the ATP-dependent phosphorylation of sn-l,2-diacylglycerol (DAG) to phosphatidic acid. Involved in the recycling of diacylglycerol produced as a by-product during membrane-derived oligosaccharide (MDO) biosynthesis.</text>
</comment>
<evidence type="ECO:0000256" key="9">
    <source>
        <dbReference type="ARBA" id="ARBA00022679"/>
    </source>
</evidence>
<evidence type="ECO:0000256" key="3">
    <source>
        <dbReference type="ARBA" id="ARBA00005967"/>
    </source>
</evidence>
<keyword evidence="12 21" id="KW-0547">Nucleotide-binding</keyword>
<dbReference type="InterPro" id="IPR000829">
    <property type="entry name" value="DAGK"/>
</dbReference>
<evidence type="ECO:0000256" key="5">
    <source>
        <dbReference type="ARBA" id="ARBA00017575"/>
    </source>
</evidence>
<keyword evidence="11" id="KW-0479">Metal-binding</keyword>
<evidence type="ECO:0000313" key="23">
    <source>
        <dbReference type="Proteomes" id="UP000638570"/>
    </source>
</evidence>
<dbReference type="InterPro" id="IPR033718">
    <property type="entry name" value="DAGK_prok"/>
</dbReference>
<evidence type="ECO:0000256" key="2">
    <source>
        <dbReference type="ARBA" id="ARBA00004429"/>
    </source>
</evidence>
<keyword evidence="13 21" id="KW-0418">Kinase</keyword>
<evidence type="ECO:0000256" key="20">
    <source>
        <dbReference type="ARBA" id="ARBA00023264"/>
    </source>
</evidence>
<keyword evidence="6" id="KW-1003">Cell membrane</keyword>
<keyword evidence="14 21" id="KW-0067">ATP-binding</keyword>
<keyword evidence="15" id="KW-0460">Magnesium</keyword>
<keyword evidence="10 21" id="KW-0812">Transmembrane</keyword>
<organism evidence="22 23">
    <name type="scientific">Zobellella iuensis</name>
    <dbReference type="NCBI Taxonomy" id="2803811"/>
    <lineage>
        <taxon>Bacteria</taxon>
        <taxon>Pseudomonadati</taxon>
        <taxon>Pseudomonadota</taxon>
        <taxon>Gammaproteobacteria</taxon>
        <taxon>Aeromonadales</taxon>
        <taxon>Aeromonadaceae</taxon>
        <taxon>Zobellella</taxon>
    </lineage>
</organism>
<gene>
    <name evidence="22" type="ORF">JKV55_12015</name>
</gene>
<evidence type="ECO:0000256" key="7">
    <source>
        <dbReference type="ARBA" id="ARBA00022516"/>
    </source>
</evidence>
<comment type="cofactor">
    <cofactor evidence="1">
        <name>Mg(2+)</name>
        <dbReference type="ChEBI" id="CHEBI:18420"/>
    </cofactor>
</comment>
<feature type="transmembrane region" description="Helical" evidence="21">
    <location>
        <begin position="53"/>
        <end position="76"/>
    </location>
</feature>
<evidence type="ECO:0000256" key="15">
    <source>
        <dbReference type="ARBA" id="ARBA00022842"/>
    </source>
</evidence>
<evidence type="ECO:0000256" key="6">
    <source>
        <dbReference type="ARBA" id="ARBA00022475"/>
    </source>
</evidence>
<evidence type="ECO:0000256" key="4">
    <source>
        <dbReference type="ARBA" id="ARBA00012133"/>
    </source>
</evidence>
<proteinExistence type="inferred from homology"/>
<evidence type="ECO:0000256" key="17">
    <source>
        <dbReference type="ARBA" id="ARBA00023098"/>
    </source>
</evidence>
<evidence type="ECO:0000256" key="19">
    <source>
        <dbReference type="ARBA" id="ARBA00023209"/>
    </source>
</evidence>